<accession>A0ABD2C1L6</accession>
<evidence type="ECO:0000313" key="1">
    <source>
        <dbReference type="EMBL" id="KAL2738915.1"/>
    </source>
</evidence>
<dbReference type="EMBL" id="JAUDFV010000025">
    <property type="protein sequence ID" value="KAL2738915.1"/>
    <property type="molecule type" value="Genomic_DNA"/>
</dbReference>
<organism evidence="1 2">
    <name type="scientific">Vespula squamosa</name>
    <name type="common">Southern yellow jacket</name>
    <name type="synonym">Wasp</name>
    <dbReference type="NCBI Taxonomy" id="30214"/>
    <lineage>
        <taxon>Eukaryota</taxon>
        <taxon>Metazoa</taxon>
        <taxon>Ecdysozoa</taxon>
        <taxon>Arthropoda</taxon>
        <taxon>Hexapoda</taxon>
        <taxon>Insecta</taxon>
        <taxon>Pterygota</taxon>
        <taxon>Neoptera</taxon>
        <taxon>Endopterygota</taxon>
        <taxon>Hymenoptera</taxon>
        <taxon>Apocrita</taxon>
        <taxon>Aculeata</taxon>
        <taxon>Vespoidea</taxon>
        <taxon>Vespidae</taxon>
        <taxon>Vespinae</taxon>
        <taxon>Vespula</taxon>
    </lineage>
</organism>
<protein>
    <recommendedName>
        <fullName evidence="3">Transposase</fullName>
    </recommendedName>
</protein>
<dbReference type="AlphaFoldDB" id="A0ABD2C1L6"/>
<sequence length="88" mass="10479">MNRELPYYRRTSTRWMIDESYVRFTRFPRKFDACRRGINLNNLHFALETSISFINKLTHSLASIIKYHKEKSNFIESVSGFNLSLKAT</sequence>
<evidence type="ECO:0000313" key="2">
    <source>
        <dbReference type="Proteomes" id="UP001607302"/>
    </source>
</evidence>
<proteinExistence type="predicted"/>
<dbReference type="Proteomes" id="UP001607302">
    <property type="component" value="Unassembled WGS sequence"/>
</dbReference>
<comment type="caution">
    <text evidence="1">The sequence shown here is derived from an EMBL/GenBank/DDBJ whole genome shotgun (WGS) entry which is preliminary data.</text>
</comment>
<gene>
    <name evidence="1" type="ORF">V1478_001481</name>
</gene>
<name>A0ABD2C1L6_VESSQ</name>
<keyword evidence="2" id="KW-1185">Reference proteome</keyword>
<reference evidence="1 2" key="1">
    <citation type="journal article" date="2024" name="Ann. Entomol. Soc. Am.">
        <title>Genomic analyses of the southern and eastern yellowjacket wasps (Hymenoptera: Vespidae) reveal evolutionary signatures of social life.</title>
        <authorList>
            <person name="Catto M.A."/>
            <person name="Caine P.B."/>
            <person name="Orr S.E."/>
            <person name="Hunt B.G."/>
            <person name="Goodisman M.A.D."/>
        </authorList>
    </citation>
    <scope>NUCLEOTIDE SEQUENCE [LARGE SCALE GENOMIC DNA]</scope>
    <source>
        <strain evidence="1">233</strain>
        <tissue evidence="1">Head and thorax</tissue>
    </source>
</reference>
<evidence type="ECO:0008006" key="3">
    <source>
        <dbReference type="Google" id="ProtNLM"/>
    </source>
</evidence>